<comment type="caution">
    <text evidence="2">The sequence shown here is derived from an EMBL/GenBank/DDBJ whole genome shotgun (WGS) entry which is preliminary data.</text>
</comment>
<dbReference type="InterPro" id="IPR007345">
    <property type="entry name" value="Polysacch_pyruvyl_Trfase"/>
</dbReference>
<dbReference type="GO" id="GO:0016757">
    <property type="term" value="F:glycosyltransferase activity"/>
    <property type="evidence" value="ECO:0007669"/>
    <property type="project" value="UniProtKB-KW"/>
</dbReference>
<gene>
    <name evidence="2" type="ORF">RDV89_02955</name>
</gene>
<evidence type="ECO:0000259" key="1">
    <source>
        <dbReference type="Pfam" id="PF04230"/>
    </source>
</evidence>
<dbReference type="EC" id="2.4.-.-" evidence="2"/>
<evidence type="ECO:0000313" key="2">
    <source>
        <dbReference type="EMBL" id="MDT9592009.1"/>
    </source>
</evidence>
<keyword evidence="2" id="KW-0328">Glycosyltransferase</keyword>
<dbReference type="Proteomes" id="UP001268542">
    <property type="component" value="Unassembled WGS sequence"/>
</dbReference>
<accession>A0ABU3PS34</accession>
<sequence>MPVRTFYWDASRGEPVRWPRRPKPGQWRHGNAGDEFNTDLIDWAYPGLGHTNDADAGPRVLLVGSTVHRALDGDVLAGVGSKGVAVPRDVTVRIVGLRGPRTLAAVEEAGHDTGDLRFLGDPGLLIGEVHPSLQEVDARRGRVAFIPHYRERAEHASTRRYRLVDIDATPLQVGREIRRAEVVLTSSLHGLVWAHALGRPAVLVQPRTPEPEIKYVDYTESVGLAWRTPPTLDEALEQSPSATPHDVSAVVRQIALPTLEELRGAGVTA</sequence>
<evidence type="ECO:0000313" key="3">
    <source>
        <dbReference type="Proteomes" id="UP001268542"/>
    </source>
</evidence>
<keyword evidence="3" id="KW-1185">Reference proteome</keyword>
<protein>
    <submittedName>
        <fullName evidence="2">Polysaccharide pyruvyl transferase family protein</fullName>
        <ecNumber evidence="2">2.4.-.-</ecNumber>
    </submittedName>
</protein>
<proteinExistence type="predicted"/>
<dbReference type="EMBL" id="JAVYII010000001">
    <property type="protein sequence ID" value="MDT9592009.1"/>
    <property type="molecule type" value="Genomic_DNA"/>
</dbReference>
<keyword evidence="2" id="KW-0808">Transferase</keyword>
<organism evidence="2 3">
    <name type="scientific">Nocardioides imazamoxiresistens</name>
    <dbReference type="NCBI Taxonomy" id="3231893"/>
    <lineage>
        <taxon>Bacteria</taxon>
        <taxon>Bacillati</taxon>
        <taxon>Actinomycetota</taxon>
        <taxon>Actinomycetes</taxon>
        <taxon>Propionibacteriales</taxon>
        <taxon>Nocardioidaceae</taxon>
        <taxon>Nocardioides</taxon>
    </lineage>
</organism>
<dbReference type="RefSeq" id="WP_315731162.1">
    <property type="nucleotide sequence ID" value="NZ_JAVYII010000001.1"/>
</dbReference>
<feature type="domain" description="Polysaccharide pyruvyl transferase" evidence="1">
    <location>
        <begin position="94"/>
        <end position="204"/>
    </location>
</feature>
<dbReference type="Pfam" id="PF04230">
    <property type="entry name" value="PS_pyruv_trans"/>
    <property type="match status" value="1"/>
</dbReference>
<reference evidence="2 3" key="1">
    <citation type="submission" date="2023-08" db="EMBL/GenBank/DDBJ databases">
        <title>Nocardioides seae sp. nov., a bacterium isolated from a soil.</title>
        <authorList>
            <person name="Wang X."/>
        </authorList>
    </citation>
    <scope>NUCLEOTIDE SEQUENCE [LARGE SCALE GENOMIC DNA]</scope>
    <source>
        <strain evidence="2 3">YZH12</strain>
    </source>
</reference>
<name>A0ABU3PS34_9ACTN</name>